<organism evidence="1 2">
    <name type="scientific">Setaria italica</name>
    <name type="common">Foxtail millet</name>
    <name type="synonym">Panicum italicum</name>
    <dbReference type="NCBI Taxonomy" id="4555"/>
    <lineage>
        <taxon>Eukaryota</taxon>
        <taxon>Viridiplantae</taxon>
        <taxon>Streptophyta</taxon>
        <taxon>Embryophyta</taxon>
        <taxon>Tracheophyta</taxon>
        <taxon>Spermatophyta</taxon>
        <taxon>Magnoliopsida</taxon>
        <taxon>Liliopsida</taxon>
        <taxon>Poales</taxon>
        <taxon>Poaceae</taxon>
        <taxon>PACMAD clade</taxon>
        <taxon>Panicoideae</taxon>
        <taxon>Panicodae</taxon>
        <taxon>Paniceae</taxon>
        <taxon>Cenchrinae</taxon>
        <taxon>Setaria</taxon>
    </lineage>
</organism>
<keyword evidence="2" id="KW-1185">Reference proteome</keyword>
<dbReference type="HOGENOM" id="CLU_2390203_0_0_1"/>
<reference evidence="2" key="1">
    <citation type="journal article" date="2012" name="Nat. Biotechnol.">
        <title>Reference genome sequence of the model plant Setaria.</title>
        <authorList>
            <person name="Bennetzen J.L."/>
            <person name="Schmutz J."/>
            <person name="Wang H."/>
            <person name="Percifield R."/>
            <person name="Hawkins J."/>
            <person name="Pontaroli A.C."/>
            <person name="Estep M."/>
            <person name="Feng L."/>
            <person name="Vaughn J.N."/>
            <person name="Grimwood J."/>
            <person name="Jenkins J."/>
            <person name="Barry K."/>
            <person name="Lindquist E."/>
            <person name="Hellsten U."/>
            <person name="Deshpande S."/>
            <person name="Wang X."/>
            <person name="Wu X."/>
            <person name="Mitros T."/>
            <person name="Triplett J."/>
            <person name="Yang X."/>
            <person name="Ye C.Y."/>
            <person name="Mauro-Herrera M."/>
            <person name="Wang L."/>
            <person name="Li P."/>
            <person name="Sharma M."/>
            <person name="Sharma R."/>
            <person name="Ronald P.C."/>
            <person name="Panaud O."/>
            <person name="Kellogg E.A."/>
            <person name="Brutnell T.P."/>
            <person name="Doust A.N."/>
            <person name="Tuskan G.A."/>
            <person name="Rokhsar D."/>
            <person name="Devos K.M."/>
        </authorList>
    </citation>
    <scope>NUCLEOTIDE SEQUENCE [LARGE SCALE GENOMIC DNA]</scope>
    <source>
        <strain evidence="2">cv. Yugu1</strain>
    </source>
</reference>
<dbReference type="Gramene" id="KQL17002">
    <property type="protein sequence ID" value="KQL17002"/>
    <property type="gene ID" value="SETIT_024210mg"/>
</dbReference>
<dbReference type="AlphaFoldDB" id="K3ZCD6"/>
<dbReference type="EMBL" id="AGNK02002097">
    <property type="status" value="NOT_ANNOTATED_CDS"/>
    <property type="molecule type" value="Genomic_DNA"/>
</dbReference>
<protein>
    <submittedName>
        <fullName evidence="1">Uncharacterized protein</fullName>
    </submittedName>
</protein>
<reference evidence="1" key="2">
    <citation type="submission" date="2018-08" db="UniProtKB">
        <authorList>
            <consortium name="EnsemblPlants"/>
        </authorList>
    </citation>
    <scope>IDENTIFICATION</scope>
    <source>
        <strain evidence="1">Yugu1</strain>
    </source>
</reference>
<sequence length="94" mass="11051">MVRESISNIIITEDRSMYSYSEDCIKNYGVRPSSRWITTEFGGQLGMIFIFFLPCLNMLRVRSVLAFCTLISLCYSRCQSKIESFNQVWRETLR</sequence>
<name>K3ZCD6_SETIT</name>
<evidence type="ECO:0000313" key="1">
    <source>
        <dbReference type="EnsemblPlants" id="KQL17002"/>
    </source>
</evidence>
<accession>K3ZCD6</accession>
<proteinExistence type="predicted"/>
<dbReference type="InParanoid" id="K3ZCD6"/>
<dbReference type="Proteomes" id="UP000004995">
    <property type="component" value="Unassembled WGS sequence"/>
</dbReference>
<dbReference type="EnsemblPlants" id="KQL17002">
    <property type="protein sequence ID" value="KQL17002"/>
    <property type="gene ID" value="SETIT_024210mg"/>
</dbReference>
<evidence type="ECO:0000313" key="2">
    <source>
        <dbReference type="Proteomes" id="UP000004995"/>
    </source>
</evidence>